<dbReference type="Gene3D" id="1.10.10.1600">
    <property type="entry name" value="Bacterial DNA polymerase III alpha subunit, thumb domain"/>
    <property type="match status" value="1"/>
</dbReference>
<dbReference type="InterPro" id="IPR016195">
    <property type="entry name" value="Pol/histidinol_Pase-like"/>
</dbReference>
<dbReference type="NCBIfam" id="NF004226">
    <property type="entry name" value="PRK05673.1"/>
    <property type="match status" value="1"/>
</dbReference>
<comment type="function">
    <text evidence="9">DNA polymerase III is a complex, multichain enzyme responsible for most of the replicative synthesis in bacteria. This DNA polymerase also exhibits 3' to 5' exonuclease activity. The alpha chain is the DNA polymerase.</text>
</comment>
<keyword evidence="6" id="KW-0548">Nucleotidyltransferase</keyword>
<evidence type="ECO:0000256" key="1">
    <source>
        <dbReference type="ARBA" id="ARBA00004496"/>
    </source>
</evidence>
<dbReference type="InterPro" id="IPR029460">
    <property type="entry name" value="DNAPol_HHH"/>
</dbReference>
<dbReference type="InterPro" id="IPR004013">
    <property type="entry name" value="PHP_dom"/>
</dbReference>
<dbReference type="AlphaFoldDB" id="A0AAC9NKT9"/>
<dbReference type="EMBL" id="CP017962">
    <property type="protein sequence ID" value="APC48039.1"/>
    <property type="molecule type" value="Genomic_DNA"/>
</dbReference>
<evidence type="ECO:0000259" key="11">
    <source>
        <dbReference type="SMART" id="SM00481"/>
    </source>
</evidence>
<dbReference type="Pfam" id="PF01336">
    <property type="entry name" value="tRNA_anti-codon"/>
    <property type="match status" value="1"/>
</dbReference>
<keyword evidence="5" id="KW-0808">Transferase</keyword>
<organism evidence="12 13">
    <name type="scientific">Virgibacillus halodenitrificans</name>
    <name type="common">Bacillus halodenitrificans</name>
    <dbReference type="NCBI Taxonomy" id="1482"/>
    <lineage>
        <taxon>Bacteria</taxon>
        <taxon>Bacillati</taxon>
        <taxon>Bacillota</taxon>
        <taxon>Bacilli</taxon>
        <taxon>Bacillales</taxon>
        <taxon>Bacillaceae</taxon>
        <taxon>Virgibacillus</taxon>
    </lineage>
</organism>
<dbReference type="GeneID" id="71514246"/>
<evidence type="ECO:0000256" key="9">
    <source>
        <dbReference type="ARBA" id="ARBA00025611"/>
    </source>
</evidence>
<dbReference type="InterPro" id="IPR004365">
    <property type="entry name" value="NA-bd_OB_tRNA"/>
</dbReference>
<dbReference type="InterPro" id="IPR041931">
    <property type="entry name" value="DNA_pol3_alpha_thumb_dom"/>
</dbReference>
<dbReference type="RefSeq" id="WP_071648801.1">
    <property type="nucleotide sequence ID" value="NZ_CP017962.1"/>
</dbReference>
<comment type="similarity">
    <text evidence="2">Belongs to the DNA polymerase type-C family. DnaE subfamily.</text>
</comment>
<proteinExistence type="inferred from homology"/>
<dbReference type="InterPro" id="IPR011708">
    <property type="entry name" value="DNA_pol3_alpha_NTPase_dom"/>
</dbReference>
<dbReference type="Pfam" id="PF17657">
    <property type="entry name" value="DNA_pol3_finger"/>
    <property type="match status" value="1"/>
</dbReference>
<feature type="domain" description="Polymerase/histidinol phosphatase N-terminal" evidence="11">
    <location>
        <begin position="4"/>
        <end position="71"/>
    </location>
</feature>
<evidence type="ECO:0000313" key="12">
    <source>
        <dbReference type="EMBL" id="APC48039.1"/>
    </source>
</evidence>
<dbReference type="InterPro" id="IPR004805">
    <property type="entry name" value="DnaE2/DnaE/PolC"/>
</dbReference>
<dbReference type="SUPFAM" id="SSF160975">
    <property type="entry name" value="AF1531-like"/>
    <property type="match status" value="1"/>
</dbReference>
<keyword evidence="7" id="KW-0235">DNA replication</keyword>
<dbReference type="Pfam" id="PF14579">
    <property type="entry name" value="HHH_6"/>
    <property type="match status" value="1"/>
</dbReference>
<dbReference type="GO" id="GO:0008408">
    <property type="term" value="F:3'-5' exonuclease activity"/>
    <property type="evidence" value="ECO:0007669"/>
    <property type="project" value="InterPro"/>
</dbReference>
<sequence length="1116" mass="127827">MSYTHLQVRTGYSLMNSTITIDKLVNKANELQFNTLALTDENVLYGAVSFYKACVQKGIKPIIGMVTSILLEDGSLESCILLAKNNIGYHDLMKLSTFLQENKSSHITLDQLSHYTNELFGIIPAAQSQLTSLIKAEDPDINSYIHTRQAVFPDESFYIGIADHGTEDERIINYKLHHFYQIQPFPVVALQDVRYLNEKDEVAFDCLQAMKQGKEWDMRLSGPEVRQRYLKSPSEMLGLFQQTWPEAYKHNQQISANCVVTFDFTKRMIPAYPLNVNEDVHTYLEKECWNRLDRRYQTITKEITERLTYELQVIKSMKFSDYFLIVSDFIAYAKKNNILVGPGRGSAAGSLVAYVLGITDVDPIRFDLLFERFLNPERVTMPDIDIDFSDRRRDEVIDYVKEKYGEKHVAQIITFGTFAARSLIRELLKTLNIGQEDSNFVLKNLQGHKRIIDIINESGELKAYVKQSEKLKVLFSIATKLEGIPRHISTHAAGIVISEEPLMEHIPLTVGANEGLLTQYPMNDLEAVGLLKIDLLGLRNLTLLEKMKETIYYSTRRRIDLEHLPEQDEKTFQLLKAGNTNGVFQFESQGMQQVLKRLKPTEFEDLVAVNALYRPGPMDYIPTYINRKHRMEETTYPHPDLAPILSKTYGVLVYQEQIMQIAHQIAGFTLGEADILRRAVSKKQQEVMGEQKEAFIKGCLSNGYDKTVAEEIFDWIVKFSNYGFNRSHAVAYSKISYQLAYFKAHFPAHFFAELLSSIAGQQEKIQQYIKEIKGLGVEVAPPSINHSFGKYSVEGNKVRIGLLSIKGIGNQVIREIIRIRKDGRFKNIFDFCMRVPLKIINRKILENLIMAGAFDETYENRASLLASIDQALEQGELFREFNDQPSLFQDKLELEANYVDIEDFSQFKKLTDEKELVGIYLSSHPLKSYRNKLQQGGFTTLLQAEQLVGRRNSKAGAVIQSMKVIRTKRGDSMAFLTLGDETGEMEAVMFPDLYRDVSRWIKEEQLVAITGKVENRSGRLQWVLGDMKPLDEVELPHVDNRRLFIKLSPHNKEEGLVLIKKIARRYPGTTPVLVYLEHDRITYQLKDVAIHPTTECINEMTGHFGKTCVVLDNKSK</sequence>
<dbReference type="SMART" id="SM00481">
    <property type="entry name" value="POLIIIAc"/>
    <property type="match status" value="1"/>
</dbReference>
<evidence type="ECO:0000313" key="13">
    <source>
        <dbReference type="Proteomes" id="UP000182945"/>
    </source>
</evidence>
<comment type="subcellular location">
    <subcellularLocation>
        <location evidence="1">Cytoplasm</location>
    </subcellularLocation>
</comment>
<dbReference type="EC" id="2.7.7.7" evidence="3"/>
<dbReference type="Pfam" id="PF07733">
    <property type="entry name" value="DNA_pol3_alpha"/>
    <property type="match status" value="1"/>
</dbReference>
<dbReference type="PANTHER" id="PTHR32294:SF0">
    <property type="entry name" value="DNA POLYMERASE III SUBUNIT ALPHA"/>
    <property type="match status" value="1"/>
</dbReference>
<dbReference type="GO" id="GO:0005737">
    <property type="term" value="C:cytoplasm"/>
    <property type="evidence" value="ECO:0007669"/>
    <property type="project" value="UniProtKB-SubCell"/>
</dbReference>
<dbReference type="CDD" id="cd04485">
    <property type="entry name" value="DnaE_OBF"/>
    <property type="match status" value="1"/>
</dbReference>
<dbReference type="Gene3D" id="3.20.20.140">
    <property type="entry name" value="Metal-dependent hydrolases"/>
    <property type="match status" value="1"/>
</dbReference>
<evidence type="ECO:0000256" key="10">
    <source>
        <dbReference type="ARBA" id="ARBA00049244"/>
    </source>
</evidence>
<dbReference type="SUPFAM" id="SSF89550">
    <property type="entry name" value="PHP domain-like"/>
    <property type="match status" value="1"/>
</dbReference>
<evidence type="ECO:0000256" key="2">
    <source>
        <dbReference type="ARBA" id="ARBA00009496"/>
    </source>
</evidence>
<name>A0AAC9NKT9_VIRHA</name>
<dbReference type="GO" id="GO:0006260">
    <property type="term" value="P:DNA replication"/>
    <property type="evidence" value="ECO:0007669"/>
    <property type="project" value="UniProtKB-KW"/>
</dbReference>
<dbReference type="Gene3D" id="1.10.150.870">
    <property type="match status" value="1"/>
</dbReference>
<evidence type="ECO:0000256" key="4">
    <source>
        <dbReference type="ARBA" id="ARBA00019114"/>
    </source>
</evidence>
<keyword evidence="8" id="KW-0239">DNA-directed DNA polymerase</keyword>
<dbReference type="KEGG" id="vhl:BME96_07570"/>
<accession>A0AAC9NKT9</accession>
<dbReference type="InterPro" id="IPR040982">
    <property type="entry name" value="DNA_pol3_finger"/>
</dbReference>
<dbReference type="InterPro" id="IPR003141">
    <property type="entry name" value="Pol/His_phosphatase_N"/>
</dbReference>
<evidence type="ECO:0000256" key="5">
    <source>
        <dbReference type="ARBA" id="ARBA00022679"/>
    </source>
</evidence>
<evidence type="ECO:0000256" key="6">
    <source>
        <dbReference type="ARBA" id="ARBA00022695"/>
    </source>
</evidence>
<dbReference type="GO" id="GO:0003887">
    <property type="term" value="F:DNA-directed DNA polymerase activity"/>
    <property type="evidence" value="ECO:0007669"/>
    <property type="project" value="UniProtKB-KW"/>
</dbReference>
<gene>
    <name evidence="12" type="ORF">BME96_07570</name>
</gene>
<protein>
    <recommendedName>
        <fullName evidence="4">DNA polymerase III subunit alpha</fullName>
        <ecNumber evidence="3">2.7.7.7</ecNumber>
    </recommendedName>
</protein>
<dbReference type="Pfam" id="PF02811">
    <property type="entry name" value="PHP"/>
    <property type="match status" value="1"/>
</dbReference>
<dbReference type="GO" id="GO:0003676">
    <property type="term" value="F:nucleic acid binding"/>
    <property type="evidence" value="ECO:0007669"/>
    <property type="project" value="InterPro"/>
</dbReference>
<evidence type="ECO:0000256" key="7">
    <source>
        <dbReference type="ARBA" id="ARBA00022705"/>
    </source>
</evidence>
<evidence type="ECO:0000256" key="8">
    <source>
        <dbReference type="ARBA" id="ARBA00022932"/>
    </source>
</evidence>
<dbReference type="Proteomes" id="UP000182945">
    <property type="component" value="Chromosome"/>
</dbReference>
<evidence type="ECO:0000256" key="3">
    <source>
        <dbReference type="ARBA" id="ARBA00012417"/>
    </source>
</evidence>
<dbReference type="PANTHER" id="PTHR32294">
    <property type="entry name" value="DNA POLYMERASE III SUBUNIT ALPHA"/>
    <property type="match status" value="1"/>
</dbReference>
<dbReference type="NCBIfam" id="TIGR00594">
    <property type="entry name" value="polc"/>
    <property type="match status" value="1"/>
</dbReference>
<reference evidence="12 13" key="1">
    <citation type="submission" date="2016-11" db="EMBL/GenBank/DDBJ databases">
        <title>Complete genome sequencing of Virgibacillus halodenitrificans PDB-F2.</title>
        <authorList>
            <person name="Sun Z."/>
            <person name="Zhou Y."/>
            <person name="Li H."/>
        </authorList>
    </citation>
    <scope>NUCLEOTIDE SEQUENCE [LARGE SCALE GENOMIC DNA]</scope>
    <source>
        <strain evidence="12 13">PDB-F2</strain>
    </source>
</reference>
<comment type="catalytic activity">
    <reaction evidence="10">
        <text>DNA(n) + a 2'-deoxyribonucleoside 5'-triphosphate = DNA(n+1) + diphosphate</text>
        <dbReference type="Rhea" id="RHEA:22508"/>
        <dbReference type="Rhea" id="RHEA-COMP:17339"/>
        <dbReference type="Rhea" id="RHEA-COMP:17340"/>
        <dbReference type="ChEBI" id="CHEBI:33019"/>
        <dbReference type="ChEBI" id="CHEBI:61560"/>
        <dbReference type="ChEBI" id="CHEBI:173112"/>
        <dbReference type="EC" id="2.7.7.7"/>
    </reaction>
</comment>